<evidence type="ECO:0000256" key="4">
    <source>
        <dbReference type="ARBA" id="ARBA00016244"/>
    </source>
</evidence>
<keyword evidence="12" id="KW-1185">Reference proteome</keyword>
<dbReference type="InterPro" id="IPR010930">
    <property type="entry name" value="Flg_bb/hook_C_dom"/>
</dbReference>
<evidence type="ECO:0000313" key="11">
    <source>
        <dbReference type="EMBL" id="TGA95871.1"/>
    </source>
</evidence>
<dbReference type="InterPro" id="IPR002371">
    <property type="entry name" value="FlgK"/>
</dbReference>
<evidence type="ECO:0000256" key="7">
    <source>
        <dbReference type="RuleBase" id="RU362065"/>
    </source>
</evidence>
<dbReference type="RefSeq" id="WP_135350052.1">
    <property type="nucleotide sequence ID" value="NZ_SRJD01000036.1"/>
</dbReference>
<evidence type="ECO:0000256" key="1">
    <source>
        <dbReference type="ARBA" id="ARBA00004365"/>
    </source>
</evidence>
<dbReference type="Proteomes" id="UP000298347">
    <property type="component" value="Unassembled WGS sequence"/>
</dbReference>
<evidence type="ECO:0000256" key="5">
    <source>
        <dbReference type="ARBA" id="ARBA00022525"/>
    </source>
</evidence>
<keyword evidence="11" id="KW-0966">Cell projection</keyword>
<keyword evidence="6 7" id="KW-0975">Bacterial flagellum</keyword>
<comment type="caution">
    <text evidence="11">The sequence shown here is derived from an EMBL/GenBank/DDBJ whole genome shotgun (WGS) entry which is preliminary data.</text>
</comment>
<dbReference type="GO" id="GO:0005576">
    <property type="term" value="C:extracellular region"/>
    <property type="evidence" value="ECO:0007669"/>
    <property type="project" value="UniProtKB-SubCell"/>
</dbReference>
<dbReference type="PROSITE" id="PS00588">
    <property type="entry name" value="FLAGELLA_BB_ROD"/>
    <property type="match status" value="1"/>
</dbReference>
<dbReference type="PRINTS" id="PR01005">
    <property type="entry name" value="FLGHOOKAP1"/>
</dbReference>
<protein>
    <recommendedName>
        <fullName evidence="4 7">Flagellar hook-associated protein 1</fullName>
        <shortName evidence="7">HAP1</shortName>
    </recommendedName>
</protein>
<dbReference type="InterPro" id="IPR019776">
    <property type="entry name" value="Flagellar_basal_body_rod_CS"/>
</dbReference>
<dbReference type="OrthoDB" id="9802553at2"/>
<proteinExistence type="inferred from homology"/>
<accession>A0A4Z0GGW3</accession>
<dbReference type="GO" id="GO:0009424">
    <property type="term" value="C:bacterial-type flagellum hook"/>
    <property type="evidence" value="ECO:0007669"/>
    <property type="project" value="UniProtKB-UniRule"/>
</dbReference>
<keyword evidence="5 7" id="KW-0964">Secreted</keyword>
<dbReference type="InterPro" id="IPR053927">
    <property type="entry name" value="FlgK_helical"/>
</dbReference>
<dbReference type="GO" id="GO:0044780">
    <property type="term" value="P:bacterial-type flagellum assembly"/>
    <property type="evidence" value="ECO:0007669"/>
    <property type="project" value="InterPro"/>
</dbReference>
<keyword evidence="11" id="KW-0969">Cilium</keyword>
<evidence type="ECO:0000259" key="10">
    <source>
        <dbReference type="Pfam" id="PF22638"/>
    </source>
</evidence>
<dbReference type="Pfam" id="PF00460">
    <property type="entry name" value="Flg_bb_rod"/>
    <property type="match status" value="1"/>
</dbReference>
<sequence>MIPIFSSLNMMQRALGVTQDAIQTTGNNISNANTPGYSRERVNLSTWYPYPASGINQQGGAGQIGTGVIDNSVTRITDKFVNQQVRDNVNQNGYWSSVSDAYSQMENIINEPTNTGISSVLDGFWTSLQDLAGNPGTSGTGSVVLQNGQEVADTFNYLSNSLEKVQNNLQQQITDNTSQINSYADQINVLNQEINRVEANGQLPNELYDQRDQLTQELSQLVNVKVTPVKSGGNPSPLAEGLYSIEIVQQNGSSFSPPATLVDGTQLTDNHLQTTIDTTDATNPKVNVSVVTTDTTPTTVSTLTDASGNTPFSGGLQGLIDSYTKDYPEVFQSLNNLANTLATNMDQVYAQNAGYTSSKGTFFLGDSSDPNSPGTVTAANIHVNTNLTGSDIVSSASGKPSGDNSSAQAMADVIATDTYDVDGTHGTTTSASGTTLKGYLQGLIGQIGVNSQSAQQLSDNSNTLLQAAQNRQSSISGVSMDEEMTNLIQYQHTYDAAAKVVTTIDTLLDTLINKMGG</sequence>
<comment type="similarity">
    <text evidence="3 7">Belongs to the flagella basal body rod proteins family.</text>
</comment>
<dbReference type="NCBIfam" id="TIGR02492">
    <property type="entry name" value="flgK_ends"/>
    <property type="match status" value="1"/>
</dbReference>
<comment type="subcellular location">
    <subcellularLocation>
        <location evidence="1 7">Bacterial flagellum</location>
    </subcellularLocation>
    <subcellularLocation>
        <location evidence="2 7">Secreted</location>
    </subcellularLocation>
</comment>
<feature type="domain" description="Flagellar basal body rod protein N-terminal" evidence="8">
    <location>
        <begin position="12"/>
        <end position="37"/>
    </location>
</feature>
<dbReference type="PANTHER" id="PTHR30033">
    <property type="entry name" value="FLAGELLAR HOOK-ASSOCIATED PROTEIN 1"/>
    <property type="match status" value="1"/>
</dbReference>
<dbReference type="Pfam" id="PF06429">
    <property type="entry name" value="Flg_bbr_C"/>
    <property type="match status" value="1"/>
</dbReference>
<dbReference type="InterPro" id="IPR001444">
    <property type="entry name" value="Flag_bb_rod_N"/>
</dbReference>
<dbReference type="SUPFAM" id="SSF64518">
    <property type="entry name" value="Phase 1 flagellin"/>
    <property type="match status" value="1"/>
</dbReference>
<keyword evidence="11" id="KW-0282">Flagellum</keyword>
<feature type="domain" description="Flagellar hook-associated protein FlgK helical" evidence="10">
    <location>
        <begin position="103"/>
        <end position="360"/>
    </location>
</feature>
<dbReference type="PANTHER" id="PTHR30033:SF1">
    <property type="entry name" value="FLAGELLAR HOOK-ASSOCIATED PROTEIN 1"/>
    <property type="match status" value="1"/>
</dbReference>
<feature type="domain" description="Flagellar basal-body/hook protein C-terminal" evidence="9">
    <location>
        <begin position="475"/>
        <end position="513"/>
    </location>
</feature>
<dbReference type="EMBL" id="SRJD01000036">
    <property type="protein sequence ID" value="TGA95871.1"/>
    <property type="molecule type" value="Genomic_DNA"/>
</dbReference>
<dbReference type="GO" id="GO:0005198">
    <property type="term" value="F:structural molecule activity"/>
    <property type="evidence" value="ECO:0007669"/>
    <property type="project" value="UniProtKB-UniRule"/>
</dbReference>
<dbReference type="Pfam" id="PF22638">
    <property type="entry name" value="FlgK_D1"/>
    <property type="match status" value="1"/>
</dbReference>
<name>A0A4Z0GGW3_9BACL</name>
<evidence type="ECO:0000256" key="6">
    <source>
        <dbReference type="ARBA" id="ARBA00023143"/>
    </source>
</evidence>
<evidence type="ECO:0000256" key="2">
    <source>
        <dbReference type="ARBA" id="ARBA00004613"/>
    </source>
</evidence>
<dbReference type="AlphaFoldDB" id="A0A4Z0GGW3"/>
<gene>
    <name evidence="7 11" type="primary">flgK</name>
    <name evidence="11" type="ORF">E4665_17315</name>
</gene>
<evidence type="ECO:0000313" key="12">
    <source>
        <dbReference type="Proteomes" id="UP000298347"/>
    </source>
</evidence>
<reference evidence="11 12" key="1">
    <citation type="journal article" date="2015" name="Int. J. Syst. Evol. Microbiol.">
        <title>Sporolactobacillus shoreae sp. nov. and Sporolactobacillus spathodeae sp. nov., two spore-forming lactic acid bacteria isolated from tree barks in Thailand.</title>
        <authorList>
            <person name="Thamacharoensuk T."/>
            <person name="Kitahara M."/>
            <person name="Ohkuma M."/>
            <person name="Thongchul N."/>
            <person name="Tanasupawat S."/>
        </authorList>
    </citation>
    <scope>NUCLEOTIDE SEQUENCE [LARGE SCALE GENOMIC DNA]</scope>
    <source>
        <strain evidence="11 12">BK92</strain>
    </source>
</reference>
<evidence type="ECO:0000259" key="8">
    <source>
        <dbReference type="Pfam" id="PF00460"/>
    </source>
</evidence>
<organism evidence="11 12">
    <name type="scientific">Sporolactobacillus shoreae</name>
    <dbReference type="NCBI Taxonomy" id="1465501"/>
    <lineage>
        <taxon>Bacteria</taxon>
        <taxon>Bacillati</taxon>
        <taxon>Bacillota</taxon>
        <taxon>Bacilli</taxon>
        <taxon>Bacillales</taxon>
        <taxon>Sporolactobacillaceae</taxon>
        <taxon>Sporolactobacillus</taxon>
    </lineage>
</organism>
<evidence type="ECO:0000259" key="9">
    <source>
        <dbReference type="Pfam" id="PF06429"/>
    </source>
</evidence>
<evidence type="ECO:0000256" key="3">
    <source>
        <dbReference type="ARBA" id="ARBA00009677"/>
    </source>
</evidence>